<evidence type="ECO:0000256" key="5">
    <source>
        <dbReference type="ARBA" id="ARBA00022692"/>
    </source>
</evidence>
<evidence type="ECO:0000256" key="3">
    <source>
        <dbReference type="ARBA" id="ARBA00022676"/>
    </source>
</evidence>
<keyword evidence="7 9" id="KW-1133">Transmembrane helix</keyword>
<comment type="subcellular location">
    <subcellularLocation>
        <location evidence="1">Endoplasmic reticulum membrane</location>
        <topology evidence="1">Multi-pass membrane protein</topology>
    </subcellularLocation>
</comment>
<dbReference type="Pfam" id="PF04922">
    <property type="entry name" value="DIE2_ALG10"/>
    <property type="match status" value="1"/>
</dbReference>
<evidence type="ECO:0000313" key="11">
    <source>
        <dbReference type="Proteomes" id="UP000034894"/>
    </source>
</evidence>
<dbReference type="AlphaFoldDB" id="A0A0G1GI09"/>
<evidence type="ECO:0000256" key="8">
    <source>
        <dbReference type="ARBA" id="ARBA00023136"/>
    </source>
</evidence>
<feature type="transmembrane region" description="Helical" evidence="9">
    <location>
        <begin position="20"/>
        <end position="39"/>
    </location>
</feature>
<proteinExistence type="predicted"/>
<feature type="transmembrane region" description="Helical" evidence="9">
    <location>
        <begin position="274"/>
        <end position="295"/>
    </location>
</feature>
<evidence type="ECO:0000313" key="10">
    <source>
        <dbReference type="EMBL" id="KKS98423.1"/>
    </source>
</evidence>
<feature type="transmembrane region" description="Helical" evidence="9">
    <location>
        <begin position="158"/>
        <end position="184"/>
    </location>
</feature>
<feature type="transmembrane region" description="Helical" evidence="9">
    <location>
        <begin position="60"/>
        <end position="82"/>
    </location>
</feature>
<dbReference type="STRING" id="1618443.UV73_C0002G0137"/>
<feature type="transmembrane region" description="Helical" evidence="9">
    <location>
        <begin position="88"/>
        <end position="104"/>
    </location>
</feature>
<dbReference type="GO" id="GO:0006488">
    <property type="term" value="P:dolichol-linked oligosaccharide biosynthetic process"/>
    <property type="evidence" value="ECO:0007669"/>
    <property type="project" value="InterPro"/>
</dbReference>
<evidence type="ECO:0000256" key="4">
    <source>
        <dbReference type="ARBA" id="ARBA00022679"/>
    </source>
</evidence>
<evidence type="ECO:0000256" key="6">
    <source>
        <dbReference type="ARBA" id="ARBA00022824"/>
    </source>
</evidence>
<reference evidence="10 11" key="1">
    <citation type="journal article" date="2015" name="Nature">
        <title>rRNA introns, odd ribosomes, and small enigmatic genomes across a large radiation of phyla.</title>
        <authorList>
            <person name="Brown C.T."/>
            <person name="Hug L.A."/>
            <person name="Thomas B.C."/>
            <person name="Sharon I."/>
            <person name="Castelle C.J."/>
            <person name="Singh A."/>
            <person name="Wilkins M.J."/>
            <person name="Williams K.H."/>
            <person name="Banfield J.F."/>
        </authorList>
    </citation>
    <scope>NUCLEOTIDE SEQUENCE [LARGE SCALE GENOMIC DNA]</scope>
</reference>
<feature type="transmembrane region" description="Helical" evidence="9">
    <location>
        <begin position="383"/>
        <end position="401"/>
    </location>
</feature>
<gene>
    <name evidence="10" type="ORF">UV73_C0002G0137</name>
</gene>
<feature type="transmembrane region" description="Helical" evidence="9">
    <location>
        <begin position="343"/>
        <end position="363"/>
    </location>
</feature>
<keyword evidence="8 9" id="KW-0472">Membrane</keyword>
<organism evidence="10 11">
    <name type="scientific">Candidatus Gottesmanbacteria bacterium GW2011_GWA2_43_14</name>
    <dbReference type="NCBI Taxonomy" id="1618443"/>
    <lineage>
        <taxon>Bacteria</taxon>
        <taxon>Candidatus Gottesmaniibacteriota</taxon>
    </lineage>
</organism>
<dbReference type="Proteomes" id="UP000034894">
    <property type="component" value="Unassembled WGS sequence"/>
</dbReference>
<dbReference type="PANTHER" id="PTHR12989">
    <property type="entry name" value="ALPHA-1,2-GLUCOSYLTRANSFERASE ALG10"/>
    <property type="match status" value="1"/>
</dbReference>
<evidence type="ECO:0000256" key="7">
    <source>
        <dbReference type="ARBA" id="ARBA00022989"/>
    </source>
</evidence>
<feature type="transmembrane region" description="Helical" evidence="9">
    <location>
        <begin position="307"/>
        <end position="331"/>
    </location>
</feature>
<comment type="caution">
    <text evidence="10">The sequence shown here is derived from an EMBL/GenBank/DDBJ whole genome shotgun (WGS) entry which is preliminary data.</text>
</comment>
<evidence type="ECO:0000256" key="2">
    <source>
        <dbReference type="ARBA" id="ARBA00004922"/>
    </source>
</evidence>
<keyword evidence="3" id="KW-0328">Glycosyltransferase</keyword>
<accession>A0A0G1GI09</accession>
<name>A0A0G1GI09_9BACT</name>
<feature type="transmembrane region" description="Helical" evidence="9">
    <location>
        <begin position="205"/>
        <end position="222"/>
    </location>
</feature>
<feature type="transmembrane region" description="Helical" evidence="9">
    <location>
        <begin position="242"/>
        <end position="262"/>
    </location>
</feature>
<dbReference type="EMBL" id="LCFP01000002">
    <property type="protein sequence ID" value="KKS98423.1"/>
    <property type="molecule type" value="Genomic_DNA"/>
</dbReference>
<comment type="pathway">
    <text evidence="2">Protein modification; protein glycosylation.</text>
</comment>
<keyword evidence="5 9" id="KW-0812">Transmembrane</keyword>
<dbReference type="InterPro" id="IPR016900">
    <property type="entry name" value="Alg10"/>
</dbReference>
<dbReference type="GO" id="GO:0106073">
    <property type="term" value="F:dolichyl pyrophosphate Glc2Man9GlcNAc2 alpha-1,2-glucosyltransferase activity"/>
    <property type="evidence" value="ECO:0007669"/>
    <property type="project" value="InterPro"/>
</dbReference>
<sequence>MTYVKLQSFYNSGRKPGVLLLAAILVSFLFLKIFLNPLYDDEYSNYGQIKLFLEGNYSAYPKIGVIPGYHFFVSSMGILLGLTQIPQLRIINFIMVLLSFYLFWKTAGLLEDYGSINLKTLQFIFLPVIFPYRFLLYTENLSVPLILGSLFFLHNKRHWLAGLLACLSMLVRQLNVFLVIYLILHITAETMGKQKKLKTIIKNNLINIFGLLAFAGLFIINKGTAIGVQDLHPDFFISPGNLYWALFLFFIMFIPINIANFWAIRTFIRQHKKILIFAMIFIISAVITFTANHPWNQSPEHLRNRLLLAVNGNIITEILFFSAVVYAIFSLAMIKLNRPLNYLIYPLSILSLLPIWLIESRYALLPLLLFMLYRKPTEKRLEYLTLAGFIIFSAYLYYGYLKQVFYF</sequence>
<keyword evidence="4" id="KW-0808">Transferase</keyword>
<protein>
    <submittedName>
        <fullName evidence="10">Uncharacterized protein</fullName>
    </submittedName>
</protein>
<evidence type="ECO:0000256" key="9">
    <source>
        <dbReference type="SAM" id="Phobius"/>
    </source>
</evidence>
<evidence type="ECO:0000256" key="1">
    <source>
        <dbReference type="ARBA" id="ARBA00004477"/>
    </source>
</evidence>
<dbReference type="PANTHER" id="PTHR12989:SF10">
    <property type="entry name" value="DOL-P-GLC:GLC(2)MAN(9)GLCNAC(2)-PP-DOL ALPHA-1,2-GLUCOSYLTRANSFERASE-RELATED"/>
    <property type="match status" value="1"/>
</dbReference>
<keyword evidence="6" id="KW-0256">Endoplasmic reticulum</keyword>